<dbReference type="NCBIfam" id="TIGR02284">
    <property type="entry name" value="PA2169 family four-helix-bundle protein"/>
    <property type="match status" value="1"/>
</dbReference>
<dbReference type="Proteomes" id="UP000315995">
    <property type="component" value="Chromosome"/>
</dbReference>
<dbReference type="Pfam" id="PF09537">
    <property type="entry name" value="DUF2383"/>
    <property type="match status" value="1"/>
</dbReference>
<dbReference type="InterPro" id="IPR012347">
    <property type="entry name" value="Ferritin-like"/>
</dbReference>
<evidence type="ECO:0000313" key="2">
    <source>
        <dbReference type="EMBL" id="QDG52429.1"/>
    </source>
</evidence>
<dbReference type="Gene3D" id="1.20.1260.10">
    <property type="match status" value="1"/>
</dbReference>
<accession>A0A5B8Y7R9</accession>
<sequence length="146" mass="16878">MSATNEEMARQLKRLARYNKDAAGSFDTAAQKVDKTEYSTLFRKYEREHSQFANDLETQANTLAGRVEEAEETSLGKIYQGWMKLKSALSEDDLESMLEETQRMEGALIDQYEDAMQTDWTPEIQQKIADQFATLKQARTDLQKRH</sequence>
<reference evidence="2 3" key="1">
    <citation type="submission" date="2019-06" db="EMBL/GenBank/DDBJ databases">
        <title>Persicimonas caeni gen. nov., sp. nov., a predatory bacterium isolated from solar saltern.</title>
        <authorList>
            <person name="Wang S."/>
        </authorList>
    </citation>
    <scope>NUCLEOTIDE SEQUENCE [LARGE SCALE GENOMIC DNA]</scope>
    <source>
        <strain evidence="2 3">YN101</strain>
    </source>
</reference>
<organism evidence="2 3">
    <name type="scientific">Persicimonas caeni</name>
    <dbReference type="NCBI Taxonomy" id="2292766"/>
    <lineage>
        <taxon>Bacteria</taxon>
        <taxon>Deltaproteobacteria</taxon>
        <taxon>Bradymonadales</taxon>
        <taxon>Bradymonadaceae</taxon>
        <taxon>Persicimonas</taxon>
    </lineage>
</organism>
<gene>
    <name evidence="2" type="ORF">FIV42_17280</name>
</gene>
<name>A0A4Y6PWC2_PERCE</name>
<evidence type="ECO:0000259" key="1">
    <source>
        <dbReference type="Pfam" id="PF09537"/>
    </source>
</evidence>
<dbReference type="InterPro" id="IPR011971">
    <property type="entry name" value="CHP02284"/>
</dbReference>
<dbReference type="RefSeq" id="WP_141198901.1">
    <property type="nucleotide sequence ID" value="NZ_CP041186.1"/>
</dbReference>
<feature type="domain" description="DUF2383" evidence="1">
    <location>
        <begin position="9"/>
        <end position="117"/>
    </location>
</feature>
<evidence type="ECO:0000313" key="3">
    <source>
        <dbReference type="Proteomes" id="UP000315995"/>
    </source>
</evidence>
<dbReference type="AlphaFoldDB" id="A0A4Y6PWC2"/>
<keyword evidence="3" id="KW-1185">Reference proteome</keyword>
<protein>
    <submittedName>
        <fullName evidence="2">PA2169 family four-helix-bundle protein</fullName>
    </submittedName>
</protein>
<dbReference type="EMBL" id="CP041186">
    <property type="protein sequence ID" value="QDG52429.1"/>
    <property type="molecule type" value="Genomic_DNA"/>
</dbReference>
<dbReference type="OrthoDB" id="282393at2"/>
<dbReference type="InterPro" id="IPR019052">
    <property type="entry name" value="DUF2383"/>
</dbReference>
<accession>A0A4Y6PWC2</accession>
<proteinExistence type="predicted"/>